<evidence type="ECO:0000313" key="1">
    <source>
        <dbReference type="Proteomes" id="UP001732720"/>
    </source>
</evidence>
<name>A0AC58L1Q5_CASCN</name>
<organism evidence="1 2">
    <name type="scientific">Castor canadensis</name>
    <name type="common">American beaver</name>
    <dbReference type="NCBI Taxonomy" id="51338"/>
    <lineage>
        <taxon>Eukaryota</taxon>
        <taxon>Metazoa</taxon>
        <taxon>Chordata</taxon>
        <taxon>Craniata</taxon>
        <taxon>Vertebrata</taxon>
        <taxon>Euteleostomi</taxon>
        <taxon>Mammalia</taxon>
        <taxon>Eutheria</taxon>
        <taxon>Euarchontoglires</taxon>
        <taxon>Glires</taxon>
        <taxon>Rodentia</taxon>
        <taxon>Castorimorpha</taxon>
        <taxon>Castoridae</taxon>
        <taxon>Castor</taxon>
    </lineage>
</organism>
<accession>A0AC58L1Q5</accession>
<keyword evidence="1" id="KW-1185">Reference proteome</keyword>
<gene>
    <name evidence="2" type="primary">Scrg1</name>
</gene>
<dbReference type="Proteomes" id="UP001732720">
    <property type="component" value="Chromosome 14"/>
</dbReference>
<protein>
    <submittedName>
        <fullName evidence="2">Scrapie-responsive protein 1 isoform X2</fullName>
    </submittedName>
</protein>
<proteinExistence type="predicted"/>
<dbReference type="RefSeq" id="XP_073911075.1">
    <property type="nucleotide sequence ID" value="XM_074054974.1"/>
</dbReference>
<sequence>MLTVSHTSPPGSESVAFKVEAHIQDHHRRILSYLQPSVQTARFLRSPLGAADPRRVARTPEVLAETRKQQPYLDALPSPPSSAHLERPQLAKPVVI</sequence>
<evidence type="ECO:0000313" key="2">
    <source>
        <dbReference type="RefSeq" id="XP_073911075.1"/>
    </source>
</evidence>
<reference evidence="2" key="1">
    <citation type="submission" date="2025-08" db="UniProtKB">
        <authorList>
            <consortium name="RefSeq"/>
        </authorList>
    </citation>
    <scope>IDENTIFICATION</scope>
</reference>